<dbReference type="GeneID" id="63819679"/>
<evidence type="ECO:0000313" key="2">
    <source>
        <dbReference type="Proteomes" id="UP000076871"/>
    </source>
</evidence>
<sequence length="207" mass="23040">MSGNKFHPNPSEVAIVIPKRVTIDVRVFSCKGNKRTLLADEIRLLRTENTLSSCTLSKFLRSGLNVERLNIRCPLEEAGLRGTSGFLPRRRAWRPGHISHLVPDRTSRSPSVPAISSVYQGKQGGVHSVMYRKDCAVGCGTGLPVNCTRRRRLQPSIDPLRRSPLEEEVTAHDKLQSDSVEQRCVSATFGSSTEMPDWSSRVLMRSS</sequence>
<keyword evidence="2" id="KW-1185">Reference proteome</keyword>
<dbReference type="InParanoid" id="A0A165I3Q2"/>
<dbReference type="RefSeq" id="XP_040770065.1">
    <property type="nucleotide sequence ID" value="XM_040902648.1"/>
</dbReference>
<accession>A0A165I3Q2</accession>
<protein>
    <submittedName>
        <fullName evidence="1">Uncharacterized protein</fullName>
    </submittedName>
</protein>
<reference evidence="1 2" key="1">
    <citation type="journal article" date="2016" name="Mol. Biol. Evol.">
        <title>Comparative Genomics of Early-Diverging Mushroom-Forming Fungi Provides Insights into the Origins of Lignocellulose Decay Capabilities.</title>
        <authorList>
            <person name="Nagy L.G."/>
            <person name="Riley R."/>
            <person name="Tritt A."/>
            <person name="Adam C."/>
            <person name="Daum C."/>
            <person name="Floudas D."/>
            <person name="Sun H."/>
            <person name="Yadav J.S."/>
            <person name="Pangilinan J."/>
            <person name="Larsson K.H."/>
            <person name="Matsuura K."/>
            <person name="Barry K."/>
            <person name="Labutti K."/>
            <person name="Kuo R."/>
            <person name="Ohm R.A."/>
            <person name="Bhattacharya S.S."/>
            <person name="Shirouzu T."/>
            <person name="Yoshinaga Y."/>
            <person name="Martin F.M."/>
            <person name="Grigoriev I.V."/>
            <person name="Hibbett D.S."/>
        </authorList>
    </citation>
    <scope>NUCLEOTIDE SEQUENCE [LARGE SCALE GENOMIC DNA]</scope>
    <source>
        <strain evidence="1 2">93-53</strain>
    </source>
</reference>
<organism evidence="1 2">
    <name type="scientific">Laetiporus sulphureus 93-53</name>
    <dbReference type="NCBI Taxonomy" id="1314785"/>
    <lineage>
        <taxon>Eukaryota</taxon>
        <taxon>Fungi</taxon>
        <taxon>Dikarya</taxon>
        <taxon>Basidiomycota</taxon>
        <taxon>Agaricomycotina</taxon>
        <taxon>Agaricomycetes</taxon>
        <taxon>Polyporales</taxon>
        <taxon>Laetiporus</taxon>
    </lineage>
</organism>
<dbReference type="Proteomes" id="UP000076871">
    <property type="component" value="Unassembled WGS sequence"/>
</dbReference>
<proteinExistence type="predicted"/>
<dbReference type="EMBL" id="KV427605">
    <property type="protein sequence ID" value="KZT12555.1"/>
    <property type="molecule type" value="Genomic_DNA"/>
</dbReference>
<dbReference type="AlphaFoldDB" id="A0A165I3Q2"/>
<name>A0A165I3Q2_9APHY</name>
<evidence type="ECO:0000313" key="1">
    <source>
        <dbReference type="EMBL" id="KZT12555.1"/>
    </source>
</evidence>
<gene>
    <name evidence="1" type="ORF">LAESUDRAFT_4857</name>
</gene>